<keyword evidence="4 6" id="KW-1133">Transmembrane helix</keyword>
<dbReference type="PANTHER" id="PTHR30294">
    <property type="entry name" value="MEMBRANE COMPONENT OF ABC TRANSPORTER YHHJ-RELATED"/>
    <property type="match status" value="1"/>
</dbReference>
<keyword evidence="8" id="KW-1185">Reference proteome</keyword>
<feature type="transmembrane region" description="Helical" evidence="6">
    <location>
        <begin position="21"/>
        <end position="44"/>
    </location>
</feature>
<keyword evidence="5 6" id="KW-0472">Membrane</keyword>
<evidence type="ECO:0000256" key="4">
    <source>
        <dbReference type="ARBA" id="ARBA00022989"/>
    </source>
</evidence>
<comment type="caution">
    <text evidence="7">The sequence shown here is derived from an EMBL/GenBank/DDBJ whole genome shotgun (WGS) entry which is preliminary data.</text>
</comment>
<proteinExistence type="predicted"/>
<reference evidence="7 8" key="1">
    <citation type="submission" date="2020-08" db="EMBL/GenBank/DDBJ databases">
        <title>Genomic Encyclopedia of Type Strains, Phase IV (KMG-IV): sequencing the most valuable type-strain genomes for metagenomic binning, comparative biology and taxonomic classification.</title>
        <authorList>
            <person name="Goeker M."/>
        </authorList>
    </citation>
    <scope>NUCLEOTIDE SEQUENCE [LARGE SCALE GENOMIC DNA]</scope>
    <source>
        <strain evidence="7 8">DSM 2461</strain>
    </source>
</reference>
<gene>
    <name evidence="7" type="ORF">HNR50_002209</name>
</gene>
<dbReference type="Proteomes" id="UP000587760">
    <property type="component" value="Unassembled WGS sequence"/>
</dbReference>
<dbReference type="GO" id="GO:0005886">
    <property type="term" value="C:plasma membrane"/>
    <property type="evidence" value="ECO:0007669"/>
    <property type="project" value="UniProtKB-SubCell"/>
</dbReference>
<protein>
    <submittedName>
        <fullName evidence="7">ABC-2 type transport system permease protein</fullName>
    </submittedName>
</protein>
<name>A0A841R9V8_9SPIO</name>
<dbReference type="InterPro" id="IPR051449">
    <property type="entry name" value="ABC-2_transporter_component"/>
</dbReference>
<dbReference type="RefSeq" id="WP_184746805.1">
    <property type="nucleotide sequence ID" value="NZ_JACHGJ010000003.1"/>
</dbReference>
<evidence type="ECO:0000313" key="7">
    <source>
        <dbReference type="EMBL" id="MBB6480546.1"/>
    </source>
</evidence>
<dbReference type="EMBL" id="JACHGJ010000003">
    <property type="protein sequence ID" value="MBB6480546.1"/>
    <property type="molecule type" value="Genomic_DNA"/>
</dbReference>
<feature type="transmembrane region" description="Helical" evidence="6">
    <location>
        <begin position="133"/>
        <end position="154"/>
    </location>
</feature>
<feature type="transmembrane region" description="Helical" evidence="6">
    <location>
        <begin position="161"/>
        <end position="194"/>
    </location>
</feature>
<evidence type="ECO:0000256" key="2">
    <source>
        <dbReference type="ARBA" id="ARBA00022475"/>
    </source>
</evidence>
<dbReference type="GO" id="GO:0140359">
    <property type="term" value="F:ABC-type transporter activity"/>
    <property type="evidence" value="ECO:0007669"/>
    <property type="project" value="InterPro"/>
</dbReference>
<feature type="transmembrane region" description="Helical" evidence="6">
    <location>
        <begin position="56"/>
        <end position="74"/>
    </location>
</feature>
<evidence type="ECO:0000256" key="6">
    <source>
        <dbReference type="SAM" id="Phobius"/>
    </source>
</evidence>
<evidence type="ECO:0000256" key="1">
    <source>
        <dbReference type="ARBA" id="ARBA00004651"/>
    </source>
</evidence>
<keyword evidence="3 6" id="KW-0812">Transmembrane</keyword>
<evidence type="ECO:0000256" key="5">
    <source>
        <dbReference type="ARBA" id="ARBA00023136"/>
    </source>
</evidence>
<dbReference type="Pfam" id="PF12679">
    <property type="entry name" value="ABC2_membrane_2"/>
    <property type="match status" value="1"/>
</dbReference>
<comment type="subcellular location">
    <subcellularLocation>
        <location evidence="1">Cell membrane</location>
        <topology evidence="1">Multi-pass membrane protein</topology>
    </subcellularLocation>
</comment>
<keyword evidence="2" id="KW-1003">Cell membrane</keyword>
<sequence length="236" mass="26266">MSAKSILTVFKREFRSYFFSPIAYIIMTIFLVITGWFFFSTFFLAGRADMRDFFNLLPLILAFTIPAVTMRVFAEEYRSGSFEILATLPLDKKEIVAGKFLAAHLLTLVMMAPTLIYAISISTIGALDWGPVLGGYLGAFLLSGAFTAIGIFASSLTHNQIVAFIISVSISFFLTVIGNMLILVPGFLVGFFQYLGTGYHFESIAKGVIDSRDIIYFLSVIFIALYSSYLVNMEKK</sequence>
<feature type="transmembrane region" description="Helical" evidence="6">
    <location>
        <begin position="100"/>
        <end position="127"/>
    </location>
</feature>
<dbReference type="AlphaFoldDB" id="A0A841R9V8"/>
<accession>A0A841R9V8</accession>
<evidence type="ECO:0000313" key="8">
    <source>
        <dbReference type="Proteomes" id="UP000587760"/>
    </source>
</evidence>
<organism evidence="7 8">
    <name type="scientific">Spirochaeta isovalerica</name>
    <dbReference type="NCBI Taxonomy" id="150"/>
    <lineage>
        <taxon>Bacteria</taxon>
        <taxon>Pseudomonadati</taxon>
        <taxon>Spirochaetota</taxon>
        <taxon>Spirochaetia</taxon>
        <taxon>Spirochaetales</taxon>
        <taxon>Spirochaetaceae</taxon>
        <taxon>Spirochaeta</taxon>
    </lineage>
</organism>
<evidence type="ECO:0000256" key="3">
    <source>
        <dbReference type="ARBA" id="ARBA00022692"/>
    </source>
</evidence>
<feature type="transmembrane region" description="Helical" evidence="6">
    <location>
        <begin position="214"/>
        <end position="231"/>
    </location>
</feature>
<dbReference type="PANTHER" id="PTHR30294:SF29">
    <property type="entry name" value="MULTIDRUG ABC TRANSPORTER PERMEASE YBHS-RELATED"/>
    <property type="match status" value="1"/>
</dbReference>